<accession>A0A653E6H2</accession>
<sequence>MDAALLSVAHPVLLRRWLAGYAAQFADLRLQVLSIGVLWFDRVACNQGDP</sequence>
<reference evidence="1" key="1">
    <citation type="submission" date="2019-02" db="EMBL/GenBank/DDBJ databases">
        <authorList>
            <consortium name="Genoscope - CEA"/>
            <person name="William W."/>
        </authorList>
    </citation>
    <scope>NUCLEOTIDE SEQUENCE [LARGE SCALE GENOMIC DNA]</scope>
    <source>
        <strain evidence="1">YSy11</strain>
    </source>
</reference>
<gene>
    <name evidence="1" type="ORF">PMYSY11_3261</name>
</gene>
<proteinExistence type="predicted"/>
<dbReference type="EMBL" id="LR215729">
    <property type="protein sequence ID" value="VEV98305.1"/>
    <property type="molecule type" value="Genomic_DNA"/>
</dbReference>
<evidence type="ECO:0000313" key="1">
    <source>
        <dbReference type="EMBL" id="VEV98305.1"/>
    </source>
</evidence>
<name>A0A653E6H2_9PSED</name>
<organism evidence="1">
    <name type="scientific">Pseudomonas marincola</name>
    <dbReference type="NCBI Taxonomy" id="437900"/>
    <lineage>
        <taxon>Bacteria</taxon>
        <taxon>Pseudomonadati</taxon>
        <taxon>Pseudomonadota</taxon>
        <taxon>Gammaproteobacteria</taxon>
        <taxon>Pseudomonadales</taxon>
        <taxon>Pseudomonadaceae</taxon>
        <taxon>Pseudomonas</taxon>
    </lineage>
</organism>
<protein>
    <submittedName>
        <fullName evidence="1">Uncharacterized protein</fullName>
    </submittedName>
</protein>
<dbReference type="AlphaFoldDB" id="A0A653E6H2"/>